<proteinExistence type="predicted"/>
<dbReference type="AlphaFoldDB" id="A0A4D6LB89"/>
<organism evidence="1 2">
    <name type="scientific">Vigna unguiculata</name>
    <name type="common">Cowpea</name>
    <dbReference type="NCBI Taxonomy" id="3917"/>
    <lineage>
        <taxon>Eukaryota</taxon>
        <taxon>Viridiplantae</taxon>
        <taxon>Streptophyta</taxon>
        <taxon>Embryophyta</taxon>
        <taxon>Tracheophyta</taxon>
        <taxon>Spermatophyta</taxon>
        <taxon>Magnoliopsida</taxon>
        <taxon>eudicotyledons</taxon>
        <taxon>Gunneridae</taxon>
        <taxon>Pentapetalae</taxon>
        <taxon>rosids</taxon>
        <taxon>fabids</taxon>
        <taxon>Fabales</taxon>
        <taxon>Fabaceae</taxon>
        <taxon>Papilionoideae</taxon>
        <taxon>50 kb inversion clade</taxon>
        <taxon>NPAAA clade</taxon>
        <taxon>indigoferoid/millettioid clade</taxon>
        <taxon>Phaseoleae</taxon>
        <taxon>Vigna</taxon>
    </lineage>
</organism>
<name>A0A4D6LB89_VIGUN</name>
<protein>
    <submittedName>
        <fullName evidence="1">Uncharacterized protein</fullName>
    </submittedName>
</protein>
<dbReference type="Proteomes" id="UP000501690">
    <property type="component" value="Linkage Group LG3"/>
</dbReference>
<evidence type="ECO:0000313" key="2">
    <source>
        <dbReference type="Proteomes" id="UP000501690"/>
    </source>
</evidence>
<accession>A0A4D6LB89</accession>
<dbReference type="EMBL" id="CP039347">
    <property type="protein sequence ID" value="QCD85818.1"/>
    <property type="molecule type" value="Genomic_DNA"/>
</dbReference>
<evidence type="ECO:0000313" key="1">
    <source>
        <dbReference type="EMBL" id="QCD85818.1"/>
    </source>
</evidence>
<gene>
    <name evidence="1" type="ORF">DEO72_LG3g339</name>
</gene>
<reference evidence="1 2" key="1">
    <citation type="submission" date="2019-04" db="EMBL/GenBank/DDBJ databases">
        <title>An improved genome assembly and genetic linkage map for asparagus bean, Vigna unguiculata ssp. sesquipedialis.</title>
        <authorList>
            <person name="Xia Q."/>
            <person name="Zhang R."/>
            <person name="Dong Y."/>
        </authorList>
    </citation>
    <scope>NUCLEOTIDE SEQUENCE [LARGE SCALE GENOMIC DNA]</scope>
    <source>
        <tissue evidence="1">Leaf</tissue>
    </source>
</reference>
<sequence>MVASRRVYGVFSLSQKKRIKDWSEMDGSLQRVRLCGREGDWFCPCLKRVGEAKDETLVQERFARGGAKGDVSNIADDALGRPWGWRRL</sequence>
<keyword evidence="2" id="KW-1185">Reference proteome</keyword>